<protein>
    <submittedName>
        <fullName evidence="2">Uncharacterized protein</fullName>
    </submittedName>
</protein>
<evidence type="ECO:0000313" key="3">
    <source>
        <dbReference type="Proteomes" id="UP000595053"/>
    </source>
</evidence>
<accession>A0A7M1QVI6</accession>
<dbReference type="Proteomes" id="UP000595053">
    <property type="component" value="Chromosome"/>
</dbReference>
<evidence type="ECO:0000256" key="1">
    <source>
        <dbReference type="SAM" id="SignalP"/>
    </source>
</evidence>
<keyword evidence="3" id="KW-1185">Reference proteome</keyword>
<keyword evidence="1" id="KW-0732">Signal</keyword>
<proteinExistence type="predicted"/>
<gene>
    <name evidence="2" type="ORF">INS88_00865</name>
</gene>
<evidence type="ECO:0000313" key="2">
    <source>
        <dbReference type="EMBL" id="QOR45821.1"/>
    </source>
</evidence>
<dbReference type="AlphaFoldDB" id="A0A7M1QVI6"/>
<reference evidence="2 3" key="1">
    <citation type="submission" date="2020-10" db="EMBL/GenBank/DDBJ databases">
        <title>Trueperella pecoris sp. nov. isolated from bovine and porcine specimens.</title>
        <authorList>
            <person name="Schoenecker L."/>
            <person name="Schnydrig P."/>
            <person name="Brodard I."/>
            <person name="Thomann A."/>
            <person name="Hemphill A."/>
            <person name="Rodriguez-Campos S."/>
            <person name="Perreten V."/>
            <person name="Jores J."/>
            <person name="Kittl S."/>
        </authorList>
    </citation>
    <scope>NUCLEOTIDE SEQUENCE [LARGE SCALE GENOMIC DNA]</scope>
    <source>
        <strain evidence="2 3">15A0121</strain>
    </source>
</reference>
<organism evidence="2 3">
    <name type="scientific">Trueperella pecoris</name>
    <dbReference type="NCBI Taxonomy" id="2733571"/>
    <lineage>
        <taxon>Bacteria</taxon>
        <taxon>Bacillati</taxon>
        <taxon>Actinomycetota</taxon>
        <taxon>Actinomycetes</taxon>
        <taxon>Actinomycetales</taxon>
        <taxon>Actinomycetaceae</taxon>
        <taxon>Trueperella</taxon>
    </lineage>
</organism>
<feature type="signal peptide" evidence="1">
    <location>
        <begin position="1"/>
        <end position="26"/>
    </location>
</feature>
<name>A0A7M1QVI6_9ACTO</name>
<dbReference type="EMBL" id="CP063213">
    <property type="protein sequence ID" value="QOR45821.1"/>
    <property type="molecule type" value="Genomic_DNA"/>
</dbReference>
<sequence length="191" mass="20313">MKISKLFQVTAIGIALMLPTSTMASASEITPQSEQSVAYLGLSDSYEFPSQTEGSDRYVGGNDAADNTIQPMVATRAARFIGRIDAHNAHESGSEVSGHVSWTLISGASRKMEVKSTLKAKTGWFGYSTKASSGRVSVWPGGGRGKAAVARYRCNGTKSTKWYTYGEGFAPGTQKPWGYHNGNVVTLSCGA</sequence>
<dbReference type="RefSeq" id="WP_197551288.1">
    <property type="nucleotide sequence ID" value="NZ_CP063213.1"/>
</dbReference>
<feature type="chain" id="PRO_5029840330" evidence="1">
    <location>
        <begin position="27"/>
        <end position="191"/>
    </location>
</feature>